<accession>A0A9Q3IQA2</accession>
<keyword evidence="3" id="KW-1185">Reference proteome</keyword>
<dbReference type="AlphaFoldDB" id="A0A9Q3IQA2"/>
<name>A0A9Q3IQA2_9BASI</name>
<gene>
    <name evidence="2" type="ORF">O181_087742</name>
</gene>
<dbReference type="Proteomes" id="UP000765509">
    <property type="component" value="Unassembled WGS sequence"/>
</dbReference>
<proteinExistence type="predicted"/>
<protein>
    <submittedName>
        <fullName evidence="2">Uncharacterized protein</fullName>
    </submittedName>
</protein>
<evidence type="ECO:0000313" key="3">
    <source>
        <dbReference type="Proteomes" id="UP000765509"/>
    </source>
</evidence>
<reference evidence="2" key="1">
    <citation type="submission" date="2021-03" db="EMBL/GenBank/DDBJ databases">
        <title>Draft genome sequence of rust myrtle Austropuccinia psidii MF-1, a brazilian biotype.</title>
        <authorList>
            <person name="Quecine M.C."/>
            <person name="Pachon D.M.R."/>
            <person name="Bonatelli M.L."/>
            <person name="Correr F.H."/>
            <person name="Franceschini L.M."/>
            <person name="Leite T.F."/>
            <person name="Margarido G.R.A."/>
            <person name="Almeida C.A."/>
            <person name="Ferrarezi J.A."/>
            <person name="Labate C.A."/>
        </authorList>
    </citation>
    <scope>NUCLEOTIDE SEQUENCE</scope>
    <source>
        <strain evidence="2">MF-1</strain>
    </source>
</reference>
<sequence>MNRSVNYLQEYDENKGELILLEMHKHKELKKIEINSQSEVENQKNQYLKVQEECSTEVHAEKLRIQKEEMYLKKLAAKQDEKQMIESAHCACNKLQESERCLEMEFKLKSKESEQQERKTNQELAQSQQKMNHEIN</sequence>
<evidence type="ECO:0000313" key="2">
    <source>
        <dbReference type="EMBL" id="MBW0548027.1"/>
    </source>
</evidence>
<dbReference type="EMBL" id="AVOT02053147">
    <property type="protein sequence ID" value="MBW0548027.1"/>
    <property type="molecule type" value="Genomic_DNA"/>
</dbReference>
<comment type="caution">
    <text evidence="2">The sequence shown here is derived from an EMBL/GenBank/DDBJ whole genome shotgun (WGS) entry which is preliminary data.</text>
</comment>
<feature type="compositionally biased region" description="Basic and acidic residues" evidence="1">
    <location>
        <begin position="110"/>
        <end position="121"/>
    </location>
</feature>
<feature type="region of interest" description="Disordered" evidence="1">
    <location>
        <begin position="110"/>
        <end position="136"/>
    </location>
</feature>
<organism evidence="2 3">
    <name type="scientific">Austropuccinia psidii MF-1</name>
    <dbReference type="NCBI Taxonomy" id="1389203"/>
    <lineage>
        <taxon>Eukaryota</taxon>
        <taxon>Fungi</taxon>
        <taxon>Dikarya</taxon>
        <taxon>Basidiomycota</taxon>
        <taxon>Pucciniomycotina</taxon>
        <taxon>Pucciniomycetes</taxon>
        <taxon>Pucciniales</taxon>
        <taxon>Sphaerophragmiaceae</taxon>
        <taxon>Austropuccinia</taxon>
    </lineage>
</organism>
<evidence type="ECO:0000256" key="1">
    <source>
        <dbReference type="SAM" id="MobiDB-lite"/>
    </source>
</evidence>